<protein>
    <recommendedName>
        <fullName evidence="3">SpoVT-AbrB domain-containing protein</fullName>
    </recommendedName>
</protein>
<gene>
    <name evidence="1" type="ORF">A2W57_03955</name>
</gene>
<dbReference type="Proteomes" id="UP000178276">
    <property type="component" value="Unassembled WGS sequence"/>
</dbReference>
<evidence type="ECO:0000313" key="2">
    <source>
        <dbReference type="Proteomes" id="UP000178276"/>
    </source>
</evidence>
<accession>A0A1F5WEX2</accession>
<comment type="caution">
    <text evidence="1">The sequence shown here is derived from an EMBL/GenBank/DDBJ whole genome shotgun (WGS) entry which is preliminary data.</text>
</comment>
<proteinExistence type="predicted"/>
<sequence length="70" mass="7817">MSQVLVEKTKDYLVVKIPLKTMEGGKAELSPRAQKIVDSAIDEGLRDIEAGRVFGPFKNVKEFKKALAKR</sequence>
<evidence type="ECO:0008006" key="3">
    <source>
        <dbReference type="Google" id="ProtNLM"/>
    </source>
</evidence>
<organism evidence="1 2">
    <name type="scientific">Candidatus Giovannonibacteria bacterium RIFCSPHIGHO2_02_43_16</name>
    <dbReference type="NCBI Taxonomy" id="1798331"/>
    <lineage>
        <taxon>Bacteria</taxon>
        <taxon>Candidatus Giovannoniibacteriota</taxon>
    </lineage>
</organism>
<dbReference type="EMBL" id="MFHJ01000014">
    <property type="protein sequence ID" value="OGF74176.1"/>
    <property type="molecule type" value="Genomic_DNA"/>
</dbReference>
<dbReference type="AlphaFoldDB" id="A0A1F5WEX2"/>
<evidence type="ECO:0000313" key="1">
    <source>
        <dbReference type="EMBL" id="OGF74176.1"/>
    </source>
</evidence>
<reference evidence="1 2" key="1">
    <citation type="journal article" date="2016" name="Nat. Commun.">
        <title>Thousands of microbial genomes shed light on interconnected biogeochemical processes in an aquifer system.</title>
        <authorList>
            <person name="Anantharaman K."/>
            <person name="Brown C.T."/>
            <person name="Hug L.A."/>
            <person name="Sharon I."/>
            <person name="Castelle C.J."/>
            <person name="Probst A.J."/>
            <person name="Thomas B.C."/>
            <person name="Singh A."/>
            <person name="Wilkins M.J."/>
            <person name="Karaoz U."/>
            <person name="Brodie E.L."/>
            <person name="Williams K.H."/>
            <person name="Hubbard S.S."/>
            <person name="Banfield J.F."/>
        </authorList>
    </citation>
    <scope>NUCLEOTIDE SEQUENCE [LARGE SCALE GENOMIC DNA]</scope>
</reference>
<name>A0A1F5WEX2_9BACT</name>
<dbReference type="STRING" id="1798331.A2W57_03955"/>